<evidence type="ECO:0000313" key="4">
    <source>
        <dbReference type="Proteomes" id="UP001596287"/>
    </source>
</evidence>
<feature type="modified residue" description="4-aspartylphosphate" evidence="1">
    <location>
        <position position="61"/>
    </location>
</feature>
<dbReference type="InterPro" id="IPR052893">
    <property type="entry name" value="TCS_response_regulator"/>
</dbReference>
<dbReference type="PANTHER" id="PTHR44520:SF2">
    <property type="entry name" value="RESPONSE REGULATOR RCP1"/>
    <property type="match status" value="1"/>
</dbReference>
<organism evidence="3 4">
    <name type="scientific">Flavobacterium qiangtangense</name>
    <dbReference type="NCBI Taxonomy" id="1442595"/>
    <lineage>
        <taxon>Bacteria</taxon>
        <taxon>Pseudomonadati</taxon>
        <taxon>Bacteroidota</taxon>
        <taxon>Flavobacteriia</taxon>
        <taxon>Flavobacteriales</taxon>
        <taxon>Flavobacteriaceae</taxon>
        <taxon>Flavobacterium</taxon>
    </lineage>
</organism>
<dbReference type="EMBL" id="JBHSQB010000005">
    <property type="protein sequence ID" value="MFC6096271.1"/>
    <property type="molecule type" value="Genomic_DNA"/>
</dbReference>
<keyword evidence="1" id="KW-0597">Phosphoprotein</keyword>
<dbReference type="Gene3D" id="3.40.50.2300">
    <property type="match status" value="1"/>
</dbReference>
<dbReference type="InterPro" id="IPR011006">
    <property type="entry name" value="CheY-like_superfamily"/>
</dbReference>
<keyword evidence="4" id="KW-1185">Reference proteome</keyword>
<sequence length="148" mass="16933">MHLHQMKIALVDDDHEDRTLFEEAFDLVESENSLSLFSSADEFFACIQNKETQVPDLIFLDLNMPKINGIEMLKMIRDNERLKNVSVAIYSTSSSQDNIETTLSLGANIYITKPVSFQALKAIISKVMKINWNFHNSKMNRSTFVLTV</sequence>
<dbReference type="SMART" id="SM00448">
    <property type="entry name" value="REC"/>
    <property type="match status" value="1"/>
</dbReference>
<protein>
    <submittedName>
        <fullName evidence="3">Response regulator</fullName>
    </submittedName>
</protein>
<gene>
    <name evidence="3" type="ORF">ACFPVY_06390</name>
</gene>
<proteinExistence type="predicted"/>
<dbReference type="RefSeq" id="WP_379791141.1">
    <property type="nucleotide sequence ID" value="NZ_JBHSQB010000005.1"/>
</dbReference>
<reference evidence="4" key="1">
    <citation type="journal article" date="2019" name="Int. J. Syst. Evol. Microbiol.">
        <title>The Global Catalogue of Microorganisms (GCM) 10K type strain sequencing project: providing services to taxonomists for standard genome sequencing and annotation.</title>
        <authorList>
            <consortium name="The Broad Institute Genomics Platform"/>
            <consortium name="The Broad Institute Genome Sequencing Center for Infectious Disease"/>
            <person name="Wu L."/>
            <person name="Ma J."/>
        </authorList>
    </citation>
    <scope>NUCLEOTIDE SEQUENCE [LARGE SCALE GENOMIC DNA]</scope>
    <source>
        <strain evidence="4">CCUG 49679</strain>
    </source>
</reference>
<dbReference type="PANTHER" id="PTHR44520">
    <property type="entry name" value="RESPONSE REGULATOR RCP1-RELATED"/>
    <property type="match status" value="1"/>
</dbReference>
<dbReference type="SUPFAM" id="SSF52172">
    <property type="entry name" value="CheY-like"/>
    <property type="match status" value="1"/>
</dbReference>
<dbReference type="PROSITE" id="PS50110">
    <property type="entry name" value="RESPONSE_REGULATORY"/>
    <property type="match status" value="1"/>
</dbReference>
<name>A0ABW1PMB2_9FLAO</name>
<dbReference type="Pfam" id="PF00072">
    <property type="entry name" value="Response_reg"/>
    <property type="match status" value="1"/>
</dbReference>
<feature type="domain" description="Response regulatory" evidence="2">
    <location>
        <begin position="7"/>
        <end position="128"/>
    </location>
</feature>
<evidence type="ECO:0000259" key="2">
    <source>
        <dbReference type="PROSITE" id="PS50110"/>
    </source>
</evidence>
<dbReference type="InterPro" id="IPR001789">
    <property type="entry name" value="Sig_transdc_resp-reg_receiver"/>
</dbReference>
<evidence type="ECO:0000256" key="1">
    <source>
        <dbReference type="PROSITE-ProRule" id="PRU00169"/>
    </source>
</evidence>
<accession>A0ABW1PMB2</accession>
<comment type="caution">
    <text evidence="3">The sequence shown here is derived from an EMBL/GenBank/DDBJ whole genome shotgun (WGS) entry which is preliminary data.</text>
</comment>
<evidence type="ECO:0000313" key="3">
    <source>
        <dbReference type="EMBL" id="MFC6096271.1"/>
    </source>
</evidence>
<dbReference type="Proteomes" id="UP001596287">
    <property type="component" value="Unassembled WGS sequence"/>
</dbReference>